<evidence type="ECO:0000256" key="14">
    <source>
        <dbReference type="SAM" id="MobiDB-lite"/>
    </source>
</evidence>
<evidence type="ECO:0000256" key="11">
    <source>
        <dbReference type="ARBA" id="ARBA00038960"/>
    </source>
</evidence>
<keyword evidence="6" id="KW-0547">Nucleotide-binding</keyword>
<dbReference type="PROSITE" id="PS51221">
    <property type="entry name" value="TTL"/>
    <property type="match status" value="1"/>
</dbReference>
<evidence type="ECO:0000256" key="7">
    <source>
        <dbReference type="ARBA" id="ARBA00022840"/>
    </source>
</evidence>
<evidence type="ECO:0000256" key="6">
    <source>
        <dbReference type="ARBA" id="ARBA00022741"/>
    </source>
</evidence>
<comment type="subunit">
    <text evidence="4">Monomer.</text>
</comment>
<dbReference type="GO" id="GO:0000226">
    <property type="term" value="P:microtubule cytoskeleton organization"/>
    <property type="evidence" value="ECO:0007669"/>
    <property type="project" value="TreeGrafter"/>
</dbReference>
<keyword evidence="9" id="KW-0630">Potassium</keyword>
<accession>A0A0N1I1A1</accession>
<comment type="function">
    <text evidence="10">Catalyzes the post-translational addition of a tyrosine to the C-terminal end of detyrosinated alpha-tubulin.</text>
</comment>
<evidence type="ECO:0000256" key="9">
    <source>
        <dbReference type="ARBA" id="ARBA00022958"/>
    </source>
</evidence>
<dbReference type="Pfam" id="PF03133">
    <property type="entry name" value="TTL"/>
    <property type="match status" value="1"/>
</dbReference>
<dbReference type="Gene3D" id="3.30.470.20">
    <property type="entry name" value="ATP-grasp fold, B domain"/>
    <property type="match status" value="1"/>
</dbReference>
<dbReference type="Proteomes" id="UP000038009">
    <property type="component" value="Unassembled WGS sequence"/>
</dbReference>
<keyword evidence="7" id="KW-0067">ATP-binding</keyword>
<name>A0A0N1I1A1_LEPSE</name>
<comment type="cofactor">
    <cofactor evidence="2">
        <name>K(+)</name>
        <dbReference type="ChEBI" id="CHEBI:29103"/>
    </cofactor>
</comment>
<dbReference type="GO" id="GO:0004835">
    <property type="term" value="F:tubulin-tyrosine ligase activity"/>
    <property type="evidence" value="ECO:0007669"/>
    <property type="project" value="UniProtKB-EC"/>
</dbReference>
<dbReference type="GO" id="GO:0005524">
    <property type="term" value="F:ATP binding"/>
    <property type="evidence" value="ECO:0007669"/>
    <property type="project" value="UniProtKB-KW"/>
</dbReference>
<reference evidence="15 16" key="1">
    <citation type="journal article" date="2015" name="PLoS Pathog.">
        <title>Leptomonas seymouri: Adaptations to the Dixenous Life Cycle Analyzed by Genome Sequencing, Transcriptome Profiling and Co-infection with Leishmania donovani.</title>
        <authorList>
            <person name="Kraeva N."/>
            <person name="Butenko A."/>
            <person name="Hlavacova J."/>
            <person name="Kostygov A."/>
            <person name="Myskova J."/>
            <person name="Grybchuk D."/>
            <person name="Lestinova T."/>
            <person name="Votypka J."/>
            <person name="Volf P."/>
            <person name="Opperdoes F."/>
            <person name="Flegontov P."/>
            <person name="Lukes J."/>
            <person name="Yurchenko V."/>
        </authorList>
    </citation>
    <scope>NUCLEOTIDE SEQUENCE [LARGE SCALE GENOMIC DNA]</scope>
    <source>
        <strain evidence="15 16">ATCC 30220</strain>
    </source>
</reference>
<evidence type="ECO:0000256" key="4">
    <source>
        <dbReference type="ARBA" id="ARBA00011245"/>
    </source>
</evidence>
<sequence length="413" mass="46615">MQTPTSPKSPKRRGSYFLGSSTFSVYEEMARQLRDADWQRKTEITVATADLILGDRFQIPYSLLRGERVALSSMFHGTRWINYFEGSHRLTLKASMVRLMKETDTQWADWLPESYAIGGDQLRREDERQALLEAVTADLDSVWIVKPSSGAKGRQIVLLNAVDVPEWLAGLSSSRKAMYVVQRYVDRPLLLTHNRKFDIRVWVLLISPYSIYAYAQASCRTASAPYDISDIHNVHAHLTNHCLQTDAMNFGVYEEGNEMWLPQLQAYLTSIGKPADILEKTVLPQVSRLITRTLVAVMPEMVVSPTETYRCFQLFGYDIILTEDLDVKLLEINGSPGIAERFLQPLVRSMCGLLGIDLKSNTTLTPVEDNHNTDSKSSVESPTSAARDWHLDGCGFVLLWKRDDPVPPGLQGV</sequence>
<dbReference type="PANTHER" id="PTHR46570:SF1">
    <property type="entry name" value="TUBULIN--TYROSINE LIGASE"/>
    <property type="match status" value="1"/>
</dbReference>
<keyword evidence="16" id="KW-1185">Reference proteome</keyword>
<dbReference type="VEuPathDB" id="TriTrypDB:Lsey_0014_0040"/>
<evidence type="ECO:0000313" key="15">
    <source>
        <dbReference type="EMBL" id="KPI89881.1"/>
    </source>
</evidence>
<evidence type="ECO:0000313" key="16">
    <source>
        <dbReference type="Proteomes" id="UP000038009"/>
    </source>
</evidence>
<evidence type="ECO:0000256" key="2">
    <source>
        <dbReference type="ARBA" id="ARBA00001958"/>
    </source>
</evidence>
<feature type="compositionally biased region" description="Polar residues" evidence="14">
    <location>
        <begin position="375"/>
        <end position="384"/>
    </location>
</feature>
<dbReference type="OrthoDB" id="202825at2759"/>
<comment type="similarity">
    <text evidence="3">Belongs to the tubulin--tyrosine ligase family.</text>
</comment>
<evidence type="ECO:0000256" key="10">
    <source>
        <dbReference type="ARBA" id="ARBA00037791"/>
    </source>
</evidence>
<protein>
    <recommendedName>
        <fullName evidence="12">Tubulin--tyrosine ligase</fullName>
        <ecNumber evidence="11">6.3.2.25</ecNumber>
    </recommendedName>
</protein>
<evidence type="ECO:0000256" key="12">
    <source>
        <dbReference type="ARBA" id="ARBA00041021"/>
    </source>
</evidence>
<evidence type="ECO:0000256" key="8">
    <source>
        <dbReference type="ARBA" id="ARBA00022842"/>
    </source>
</evidence>
<dbReference type="EC" id="6.3.2.25" evidence="11"/>
<proteinExistence type="inferred from homology"/>
<dbReference type="PANTHER" id="PTHR46570">
    <property type="entry name" value="TUBULIN--TYROSINE LIGASE"/>
    <property type="match status" value="1"/>
</dbReference>
<feature type="region of interest" description="Disordered" evidence="14">
    <location>
        <begin position="364"/>
        <end position="384"/>
    </location>
</feature>
<dbReference type="AlphaFoldDB" id="A0A0N1I1A1"/>
<dbReference type="OMA" id="LDKTCHL"/>
<organism evidence="15 16">
    <name type="scientific">Leptomonas seymouri</name>
    <dbReference type="NCBI Taxonomy" id="5684"/>
    <lineage>
        <taxon>Eukaryota</taxon>
        <taxon>Discoba</taxon>
        <taxon>Euglenozoa</taxon>
        <taxon>Kinetoplastea</taxon>
        <taxon>Metakinetoplastina</taxon>
        <taxon>Trypanosomatida</taxon>
        <taxon>Trypanosomatidae</taxon>
        <taxon>Leishmaniinae</taxon>
        <taxon>Leptomonas</taxon>
    </lineage>
</organism>
<evidence type="ECO:0000256" key="3">
    <source>
        <dbReference type="ARBA" id="ARBA00006820"/>
    </source>
</evidence>
<dbReference type="GO" id="GO:0005876">
    <property type="term" value="C:spindle microtubule"/>
    <property type="evidence" value="ECO:0007669"/>
    <property type="project" value="TreeGrafter"/>
</dbReference>
<dbReference type="EMBL" id="LJSK01000014">
    <property type="protein sequence ID" value="KPI89881.1"/>
    <property type="molecule type" value="Genomic_DNA"/>
</dbReference>
<dbReference type="InterPro" id="IPR052492">
    <property type="entry name" value="Tubulin-tyrosine_ligase"/>
</dbReference>
<comment type="cofactor">
    <cofactor evidence="1">
        <name>Mg(2+)</name>
        <dbReference type="ChEBI" id="CHEBI:18420"/>
    </cofactor>
</comment>
<keyword evidence="8" id="KW-0460">Magnesium</keyword>
<evidence type="ECO:0000256" key="5">
    <source>
        <dbReference type="ARBA" id="ARBA00022598"/>
    </source>
</evidence>
<dbReference type="SUPFAM" id="SSF56059">
    <property type="entry name" value="Glutathione synthetase ATP-binding domain-like"/>
    <property type="match status" value="1"/>
</dbReference>
<dbReference type="InterPro" id="IPR004344">
    <property type="entry name" value="TTL/TTLL_fam"/>
</dbReference>
<evidence type="ECO:0000256" key="1">
    <source>
        <dbReference type="ARBA" id="ARBA00001946"/>
    </source>
</evidence>
<comment type="catalytic activity">
    <reaction evidence="13">
        <text>C-terminal L-alpha-aminoacyl-L-glutamyl-L-glutamyl-[tubulin] + L-tyrosine + ATP = C-terminal L-alpha-aminoacyl-L-glutamyl-L-glutamyl-L-tyrosyl-[tubulin] + ADP + phosphate + H(+)</text>
        <dbReference type="Rhea" id="RHEA:17605"/>
        <dbReference type="Rhea" id="RHEA-COMP:16434"/>
        <dbReference type="Rhea" id="RHEA-COMP:16435"/>
        <dbReference type="ChEBI" id="CHEBI:15378"/>
        <dbReference type="ChEBI" id="CHEBI:30616"/>
        <dbReference type="ChEBI" id="CHEBI:43474"/>
        <dbReference type="ChEBI" id="CHEBI:58315"/>
        <dbReference type="ChEBI" id="CHEBI:149554"/>
        <dbReference type="ChEBI" id="CHEBI:149555"/>
        <dbReference type="ChEBI" id="CHEBI:456216"/>
        <dbReference type="EC" id="6.3.2.25"/>
    </reaction>
</comment>
<comment type="caution">
    <text evidence="15">The sequence shown here is derived from an EMBL/GenBank/DDBJ whole genome shotgun (WGS) entry which is preliminary data.</text>
</comment>
<evidence type="ECO:0000256" key="13">
    <source>
        <dbReference type="ARBA" id="ARBA00047950"/>
    </source>
</evidence>
<keyword evidence="5 15" id="KW-0436">Ligase</keyword>
<gene>
    <name evidence="15" type="ORF">ABL78_0953</name>
</gene>